<dbReference type="GO" id="GO:0035091">
    <property type="term" value="F:phosphatidylinositol binding"/>
    <property type="evidence" value="ECO:0000318"/>
    <property type="project" value="GO_Central"/>
</dbReference>
<feature type="domain" description="RGS" evidence="3">
    <location>
        <begin position="290"/>
        <end position="412"/>
    </location>
</feature>
<protein>
    <recommendedName>
        <fullName evidence="8">Sorting nexin-13</fullName>
    </recommendedName>
</protein>
<sequence length="839" mass="97451">ISVDKRLSGSSIIDDAVQDVFQYIIRDYVENWYSLVTKETEFLFESKQFLQKIAINASNRCKEVDWLPFLTTRFFDSVIAHIRTYREAKNRLNQKTSNDDSAKGMNQNLVTTFFELERSGTKKNSRKRISMDPSYEKECLKIISDFLLQLLGKEELNCRPLNLLSSQILAGEIIIPLFDLLSDPDYINQTVIWLCKNCQITSDSFLSVIRCTENFSELDASQQLLTKEIAIMRSHDFGGEDDIFIKRKLSSLLFVNRLIGNHIRELNEGSEHNAIEYLTSHDGNAVYQLPLDFILKNSVALSYLLDFMTVLKSQAYIFFLLNLEGFLVKTEYNHFKQRYNNSEQNSPGQILMSLQESAMSIFSQYFADNVSTRLQIDDVVVRRLLYNLKNEAPVDTWFDEAKSAIIYKIEKDERFMPSFRKSIGYIRMLAELDMLKEASKSDDEDLRSLDDQNTYESHSSGLLVDLEGKEKYRSDIAACTNDDSRSYLVFFSFFILGVVKDGISSHAVYSVTVIKSLGSKEIDSWVVYRRYSDFHDFHIRLEERFRVMKEFSFPAKRAFNNMDKLFLERRQYLLNEYLSKLLKPEFLRTNPGIKDSLLQFFDRGSYEHSKGMISRKVDSLMNPLVSSMRTVTKVVRSESSSLRESSNSEENLDSMQTSSGIPLYGDDQLPLRILLILMDEIFDLQTRNQWLRKRVFYVLREILRAMFGDVFNQKIVDYVVTATSPEQVAELIQYLNHYRNSCWPNGVPAMPRPSRDEATKMRTRVAAKMSLLSLFSDEIKHLIGSETTREGVLRVFELLQNPILNRRLLFVIFEGVIDVLFPESNIDELFEKLYVETSH</sequence>
<feature type="domain" description="PXA" evidence="5">
    <location>
        <begin position="10"/>
        <end position="199"/>
    </location>
</feature>
<dbReference type="EMBL" id="GL732525">
    <property type="protein sequence ID" value="EFX88798.1"/>
    <property type="molecule type" value="Genomic_DNA"/>
</dbReference>
<evidence type="ECO:0000259" key="3">
    <source>
        <dbReference type="PROSITE" id="PS50132"/>
    </source>
</evidence>
<dbReference type="Pfam" id="PF08628">
    <property type="entry name" value="Nexin_C"/>
    <property type="match status" value="1"/>
</dbReference>
<dbReference type="OMA" id="CETINNT"/>
<dbReference type="PhylomeDB" id="E9FUX9"/>
<feature type="non-terminal residue" evidence="6">
    <location>
        <position position="1"/>
    </location>
</feature>
<dbReference type="InterPro" id="IPR036871">
    <property type="entry name" value="PX_dom_sf"/>
</dbReference>
<dbReference type="GO" id="GO:0005769">
    <property type="term" value="C:early endosome"/>
    <property type="evidence" value="ECO:0000318"/>
    <property type="project" value="GO_Central"/>
</dbReference>
<dbReference type="PROSITE" id="PS50132">
    <property type="entry name" value="RGS"/>
    <property type="match status" value="1"/>
</dbReference>
<dbReference type="Gene3D" id="1.10.167.10">
    <property type="entry name" value="Regulator of G-protein Signalling 4, domain 2"/>
    <property type="match status" value="1"/>
</dbReference>
<evidence type="ECO:0008006" key="8">
    <source>
        <dbReference type="Google" id="ProtNLM"/>
    </source>
</evidence>
<dbReference type="Pfam" id="PF00787">
    <property type="entry name" value="PX"/>
    <property type="match status" value="1"/>
</dbReference>
<dbReference type="SMART" id="SM00313">
    <property type="entry name" value="PXA"/>
    <property type="match status" value="1"/>
</dbReference>
<dbReference type="Pfam" id="PF00615">
    <property type="entry name" value="RGS"/>
    <property type="match status" value="1"/>
</dbReference>
<dbReference type="Proteomes" id="UP000000305">
    <property type="component" value="Unassembled WGS sequence"/>
</dbReference>
<dbReference type="Gene3D" id="3.30.1520.10">
    <property type="entry name" value="Phox-like domain"/>
    <property type="match status" value="1"/>
</dbReference>
<dbReference type="PANTHER" id="PTHR22775:SF3">
    <property type="entry name" value="SORTING NEXIN-13"/>
    <property type="match status" value="1"/>
</dbReference>
<evidence type="ECO:0000256" key="2">
    <source>
        <dbReference type="SAM" id="MobiDB-lite"/>
    </source>
</evidence>
<organism evidence="6 7">
    <name type="scientific">Daphnia pulex</name>
    <name type="common">Water flea</name>
    <dbReference type="NCBI Taxonomy" id="6669"/>
    <lineage>
        <taxon>Eukaryota</taxon>
        <taxon>Metazoa</taxon>
        <taxon>Ecdysozoa</taxon>
        <taxon>Arthropoda</taxon>
        <taxon>Crustacea</taxon>
        <taxon>Branchiopoda</taxon>
        <taxon>Diplostraca</taxon>
        <taxon>Cladocera</taxon>
        <taxon>Anomopoda</taxon>
        <taxon>Daphniidae</taxon>
        <taxon>Daphnia</taxon>
    </lineage>
</organism>
<evidence type="ECO:0000313" key="6">
    <source>
        <dbReference type="EMBL" id="EFX88798.1"/>
    </source>
</evidence>
<dbReference type="Pfam" id="PF02194">
    <property type="entry name" value="PXA"/>
    <property type="match status" value="1"/>
</dbReference>
<dbReference type="SMART" id="SM00315">
    <property type="entry name" value="RGS"/>
    <property type="match status" value="1"/>
</dbReference>
<feature type="domain" description="PX" evidence="4">
    <location>
        <begin position="487"/>
        <end position="608"/>
    </location>
</feature>
<dbReference type="AlphaFoldDB" id="E9FUX9"/>
<comment type="similarity">
    <text evidence="1">Belongs to the sorting nexin family.</text>
</comment>
<evidence type="ECO:0000313" key="7">
    <source>
        <dbReference type="Proteomes" id="UP000000305"/>
    </source>
</evidence>
<feature type="region of interest" description="Disordered" evidence="2">
    <location>
        <begin position="638"/>
        <end position="657"/>
    </location>
</feature>
<dbReference type="InterPro" id="IPR036305">
    <property type="entry name" value="RGS_sf"/>
</dbReference>
<proteinExistence type="inferred from homology"/>
<evidence type="ECO:0000256" key="1">
    <source>
        <dbReference type="ARBA" id="ARBA00010883"/>
    </source>
</evidence>
<gene>
    <name evidence="6" type="ORF">DAPPUDRAFT_41687</name>
</gene>
<dbReference type="OrthoDB" id="5772781at2759"/>
<dbReference type="InParanoid" id="E9FUX9"/>
<dbReference type="HOGENOM" id="CLU_005899_1_0_1"/>
<dbReference type="InterPro" id="IPR013937">
    <property type="entry name" value="Sorting_nexin_C"/>
</dbReference>
<dbReference type="PANTHER" id="PTHR22775">
    <property type="entry name" value="SORTING NEXIN"/>
    <property type="match status" value="1"/>
</dbReference>
<evidence type="ECO:0000259" key="5">
    <source>
        <dbReference type="PROSITE" id="PS51207"/>
    </source>
</evidence>
<feature type="compositionally biased region" description="Low complexity" evidence="2">
    <location>
        <begin position="638"/>
        <end position="649"/>
    </location>
</feature>
<dbReference type="eggNOG" id="KOG2101">
    <property type="taxonomic scope" value="Eukaryota"/>
</dbReference>
<dbReference type="PROSITE" id="PS51207">
    <property type="entry name" value="PXA"/>
    <property type="match status" value="1"/>
</dbReference>
<dbReference type="InterPro" id="IPR044926">
    <property type="entry name" value="RGS_subdomain_2"/>
</dbReference>
<keyword evidence="7" id="KW-1185">Reference proteome</keyword>
<dbReference type="InterPro" id="IPR001683">
    <property type="entry name" value="PX_dom"/>
</dbReference>
<dbReference type="SUPFAM" id="SSF48097">
    <property type="entry name" value="Regulator of G-protein signaling, RGS"/>
    <property type="match status" value="1"/>
</dbReference>
<dbReference type="InterPro" id="IPR003114">
    <property type="entry name" value="Phox_assoc"/>
</dbReference>
<dbReference type="SUPFAM" id="SSF64268">
    <property type="entry name" value="PX domain"/>
    <property type="match status" value="1"/>
</dbReference>
<dbReference type="KEGG" id="dpx:DAPPUDRAFT_41687"/>
<dbReference type="InterPro" id="IPR016137">
    <property type="entry name" value="RGS"/>
</dbReference>
<dbReference type="STRING" id="6669.E9FUX9"/>
<reference evidence="6 7" key="1">
    <citation type="journal article" date="2011" name="Science">
        <title>The ecoresponsive genome of Daphnia pulex.</title>
        <authorList>
            <person name="Colbourne J.K."/>
            <person name="Pfrender M.E."/>
            <person name="Gilbert D."/>
            <person name="Thomas W.K."/>
            <person name="Tucker A."/>
            <person name="Oakley T.H."/>
            <person name="Tokishita S."/>
            <person name="Aerts A."/>
            <person name="Arnold G.J."/>
            <person name="Basu M.K."/>
            <person name="Bauer D.J."/>
            <person name="Caceres C.E."/>
            <person name="Carmel L."/>
            <person name="Casola C."/>
            <person name="Choi J.H."/>
            <person name="Detter J.C."/>
            <person name="Dong Q."/>
            <person name="Dusheyko S."/>
            <person name="Eads B.D."/>
            <person name="Frohlich T."/>
            <person name="Geiler-Samerotte K.A."/>
            <person name="Gerlach D."/>
            <person name="Hatcher P."/>
            <person name="Jogdeo S."/>
            <person name="Krijgsveld J."/>
            <person name="Kriventseva E.V."/>
            <person name="Kultz D."/>
            <person name="Laforsch C."/>
            <person name="Lindquist E."/>
            <person name="Lopez J."/>
            <person name="Manak J.R."/>
            <person name="Muller J."/>
            <person name="Pangilinan J."/>
            <person name="Patwardhan R.P."/>
            <person name="Pitluck S."/>
            <person name="Pritham E.J."/>
            <person name="Rechtsteiner A."/>
            <person name="Rho M."/>
            <person name="Rogozin I.B."/>
            <person name="Sakarya O."/>
            <person name="Salamov A."/>
            <person name="Schaack S."/>
            <person name="Shapiro H."/>
            <person name="Shiga Y."/>
            <person name="Skalitzky C."/>
            <person name="Smith Z."/>
            <person name="Souvorov A."/>
            <person name="Sung W."/>
            <person name="Tang Z."/>
            <person name="Tsuchiya D."/>
            <person name="Tu H."/>
            <person name="Vos H."/>
            <person name="Wang M."/>
            <person name="Wolf Y.I."/>
            <person name="Yamagata H."/>
            <person name="Yamada T."/>
            <person name="Ye Y."/>
            <person name="Shaw J.R."/>
            <person name="Andrews J."/>
            <person name="Crease T.J."/>
            <person name="Tang H."/>
            <person name="Lucas S.M."/>
            <person name="Robertson H.M."/>
            <person name="Bork P."/>
            <person name="Koonin E.V."/>
            <person name="Zdobnov E.M."/>
            <person name="Grigoriev I.V."/>
            <person name="Lynch M."/>
            <person name="Boore J.L."/>
        </authorList>
    </citation>
    <scope>NUCLEOTIDE SEQUENCE [LARGE SCALE GENOMIC DNA]</scope>
</reference>
<evidence type="ECO:0000259" key="4">
    <source>
        <dbReference type="PROSITE" id="PS50195"/>
    </source>
</evidence>
<dbReference type="PROSITE" id="PS50195">
    <property type="entry name" value="PX"/>
    <property type="match status" value="1"/>
</dbReference>
<name>E9FUX9_DAPPU</name>
<dbReference type="SMART" id="SM00312">
    <property type="entry name" value="PX"/>
    <property type="match status" value="1"/>
</dbReference>
<accession>E9FUX9</accession>